<evidence type="ECO:0000313" key="4">
    <source>
        <dbReference type="Proteomes" id="UP001597182"/>
    </source>
</evidence>
<evidence type="ECO:0000313" key="3">
    <source>
        <dbReference type="EMBL" id="MFD1236199.1"/>
    </source>
</evidence>
<evidence type="ECO:0000259" key="2">
    <source>
        <dbReference type="Pfam" id="PF02538"/>
    </source>
</evidence>
<feature type="domain" description="Hydantoinase B/oxoprolinase" evidence="2">
    <location>
        <begin position="44"/>
        <end position="598"/>
    </location>
</feature>
<sequence>MPFMPVPGSEVFSSRVRSSEQVLATIPPELPLHRVVPDVAEKIDALTYEVIRHRLWAITDLMGQALKQMSGSLVVTDCNDFDVALTDEIGDIVQIGPYNTELAAAVDLAIKWILEHRSGNPGIHEGDMFLCNDPWVGGGLHQNDVAVFAPLFHQGKLFAWTAAIAHQADLGGVSPGSWTPRAEDVFWESLPTPPVKIVRNFEIQRDVEDVYLRRSRVPKMVGLDLRAKIGANRVGHERIAQLITKYSAETVKAAMQRQLDDAEQRLRAKLDKIADGTWSAVSYQEQSMKDDRGLHKVVCTLRKTGSELVFDFTGTSPQSGMINCPFSGMYGGVMSAVLPVLCGDIPWAAGGIRRCISFVTEEGTLNNATFPAGVGKGSVASSWATMNAATECLSTMLDTSVELQGQVQSVCCGTWDLCVMAGLDQRGQPFATMITDSMGGGFGAGNDHDGVDTGGLLLIPMGKMPDVEMNEFMLPMLYLWRREEADSGGPGQFRGGVTGSLCFVPHDTPAPLAQIVSGAGKAVPQNVGLAGGYPGNSQADIAIRGSNVAEFFARGAIPTTLDEIGGEYVVLACEDEVLLSPGDVHYMCWQSGGGYGDPLLREPARVAHDVAEFRVTDQSARSIYGVVLGPSGSGVDAAATEVLRAQMRDRRRELAMKG</sequence>
<dbReference type="Pfam" id="PF02538">
    <property type="entry name" value="Hydantoinase_B"/>
    <property type="match status" value="1"/>
</dbReference>
<comment type="caution">
    <text evidence="3">The sequence shown here is derived from an EMBL/GenBank/DDBJ whole genome shotgun (WGS) entry which is preliminary data.</text>
</comment>
<keyword evidence="4" id="KW-1185">Reference proteome</keyword>
<reference evidence="4" key="1">
    <citation type="journal article" date="2019" name="Int. J. Syst. Evol. Microbiol.">
        <title>The Global Catalogue of Microorganisms (GCM) 10K type strain sequencing project: providing services to taxonomists for standard genome sequencing and annotation.</title>
        <authorList>
            <consortium name="The Broad Institute Genomics Platform"/>
            <consortium name="The Broad Institute Genome Sequencing Center for Infectious Disease"/>
            <person name="Wu L."/>
            <person name="Ma J."/>
        </authorList>
    </citation>
    <scope>NUCLEOTIDE SEQUENCE [LARGE SCALE GENOMIC DNA]</scope>
    <source>
        <strain evidence="4">CCUG 49018</strain>
    </source>
</reference>
<protein>
    <submittedName>
        <fullName evidence="3">Hydantoinase B/oxoprolinase family protein</fullName>
    </submittedName>
</protein>
<feature type="coiled-coil region" evidence="1">
    <location>
        <begin position="245"/>
        <end position="272"/>
    </location>
</feature>
<gene>
    <name evidence="3" type="ORF">ACFQ34_23150</name>
</gene>
<evidence type="ECO:0000256" key="1">
    <source>
        <dbReference type="SAM" id="Coils"/>
    </source>
</evidence>
<dbReference type="PANTHER" id="PTHR11365">
    <property type="entry name" value="5-OXOPROLINASE RELATED"/>
    <property type="match status" value="1"/>
</dbReference>
<dbReference type="InterPro" id="IPR003692">
    <property type="entry name" value="Hydantoinase_B"/>
</dbReference>
<dbReference type="RefSeq" id="WP_339124798.1">
    <property type="nucleotide sequence ID" value="NZ_BAABKS010000100.1"/>
</dbReference>
<dbReference type="Proteomes" id="UP001597182">
    <property type="component" value="Unassembled WGS sequence"/>
</dbReference>
<organism evidence="3 4">
    <name type="scientific">Pseudonocardia benzenivorans</name>
    <dbReference type="NCBI Taxonomy" id="228005"/>
    <lineage>
        <taxon>Bacteria</taxon>
        <taxon>Bacillati</taxon>
        <taxon>Actinomycetota</taxon>
        <taxon>Actinomycetes</taxon>
        <taxon>Pseudonocardiales</taxon>
        <taxon>Pseudonocardiaceae</taxon>
        <taxon>Pseudonocardia</taxon>
    </lineage>
</organism>
<dbReference type="PANTHER" id="PTHR11365:SF23">
    <property type="entry name" value="HYPOTHETICAL 5-OXOPROLINASE (EUROFUNG)-RELATED"/>
    <property type="match status" value="1"/>
</dbReference>
<accession>A0ABW3VLY4</accession>
<proteinExistence type="predicted"/>
<keyword evidence="1" id="KW-0175">Coiled coil</keyword>
<name>A0ABW3VLY4_9PSEU</name>
<dbReference type="EMBL" id="JBHTMB010000208">
    <property type="protein sequence ID" value="MFD1236199.1"/>
    <property type="molecule type" value="Genomic_DNA"/>
</dbReference>
<dbReference type="InterPro" id="IPR045079">
    <property type="entry name" value="Oxoprolinase-like"/>
</dbReference>